<sequence>MWSIKGLAKAQFLDKGLEFSAVCHHFGRLDPLNPSCRQQSLLPKKGDPLKTAIDPFPYSGLATHFLGRFERQMPLPIFQLDAVQTLYHTSSRAGGHSSVRTKDNI</sequence>
<reference evidence="1 2" key="1">
    <citation type="journal article" date="2015" name="BMC Genomics">
        <title>Insights from the genome of Ophiocordyceps polyrhachis-furcata to pathogenicity and host specificity in insect fungi.</title>
        <authorList>
            <person name="Wichadakul D."/>
            <person name="Kobmoo N."/>
            <person name="Ingsriswang S."/>
            <person name="Tangphatsornruang S."/>
            <person name="Chantasingh D."/>
            <person name="Luangsa-ard J.J."/>
            <person name="Eurwilaichitr L."/>
        </authorList>
    </citation>
    <scope>NUCLEOTIDE SEQUENCE [LARGE SCALE GENOMIC DNA]</scope>
    <source>
        <strain evidence="1 2">BCC 54312</strain>
    </source>
</reference>
<dbReference type="EMBL" id="LKCN02000004">
    <property type="protein sequence ID" value="RCI14489.1"/>
    <property type="molecule type" value="Genomic_DNA"/>
</dbReference>
<evidence type="ECO:0000313" key="2">
    <source>
        <dbReference type="Proteomes" id="UP000253664"/>
    </source>
</evidence>
<proteinExistence type="predicted"/>
<organism evidence="1 2">
    <name type="scientific">Ophiocordyceps polyrhachis-furcata BCC 54312</name>
    <dbReference type="NCBI Taxonomy" id="1330021"/>
    <lineage>
        <taxon>Eukaryota</taxon>
        <taxon>Fungi</taxon>
        <taxon>Dikarya</taxon>
        <taxon>Ascomycota</taxon>
        <taxon>Pezizomycotina</taxon>
        <taxon>Sordariomycetes</taxon>
        <taxon>Hypocreomycetidae</taxon>
        <taxon>Hypocreales</taxon>
        <taxon>Ophiocordycipitaceae</taxon>
        <taxon>Ophiocordyceps</taxon>
    </lineage>
</organism>
<accession>A0A367LJA0</accession>
<gene>
    <name evidence="1" type="ORF">L249_6096</name>
</gene>
<dbReference type="AlphaFoldDB" id="A0A367LJA0"/>
<name>A0A367LJA0_9HYPO</name>
<dbReference type="Proteomes" id="UP000253664">
    <property type="component" value="Unassembled WGS sequence"/>
</dbReference>
<evidence type="ECO:0000313" key="1">
    <source>
        <dbReference type="EMBL" id="RCI14489.1"/>
    </source>
</evidence>
<comment type="caution">
    <text evidence="1">The sequence shown here is derived from an EMBL/GenBank/DDBJ whole genome shotgun (WGS) entry which is preliminary data.</text>
</comment>
<keyword evidence="2" id="KW-1185">Reference proteome</keyword>
<protein>
    <submittedName>
        <fullName evidence="1">Uncharacterized protein</fullName>
    </submittedName>
</protein>